<name>A0A9P6US44_9FUNG</name>
<accession>A0A9P6US44</accession>
<evidence type="ECO:0000313" key="2">
    <source>
        <dbReference type="EMBL" id="KAG0317328.1"/>
    </source>
</evidence>
<protein>
    <submittedName>
        <fullName evidence="2">Uncharacterized protein</fullName>
    </submittedName>
</protein>
<feature type="compositionally biased region" description="Low complexity" evidence="1">
    <location>
        <begin position="80"/>
        <end position="114"/>
    </location>
</feature>
<comment type="caution">
    <text evidence="2">The sequence shown here is derived from an EMBL/GenBank/DDBJ whole genome shotgun (WGS) entry which is preliminary data.</text>
</comment>
<feature type="region of interest" description="Disordered" evidence="1">
    <location>
        <begin position="64"/>
        <end position="114"/>
    </location>
</feature>
<evidence type="ECO:0000256" key="1">
    <source>
        <dbReference type="SAM" id="MobiDB-lite"/>
    </source>
</evidence>
<gene>
    <name evidence="2" type="ORF">BGZ99_006364</name>
</gene>
<dbReference type="Proteomes" id="UP000738325">
    <property type="component" value="Unassembled WGS sequence"/>
</dbReference>
<organism evidence="2 3">
    <name type="scientific">Dissophora globulifera</name>
    <dbReference type="NCBI Taxonomy" id="979702"/>
    <lineage>
        <taxon>Eukaryota</taxon>
        <taxon>Fungi</taxon>
        <taxon>Fungi incertae sedis</taxon>
        <taxon>Mucoromycota</taxon>
        <taxon>Mortierellomycotina</taxon>
        <taxon>Mortierellomycetes</taxon>
        <taxon>Mortierellales</taxon>
        <taxon>Mortierellaceae</taxon>
        <taxon>Dissophora</taxon>
    </lineage>
</organism>
<evidence type="ECO:0000313" key="3">
    <source>
        <dbReference type="Proteomes" id="UP000738325"/>
    </source>
</evidence>
<sequence>MSQHNQHPYIRIEEDNVDITSSIPNVVQLRNVAYSRPLALTPVPTTRAQVLESLVPLSRTSLTGLPTLIDTGLSEKGKRSAPTSPKSPSSPRSLALSASIPSSPGSVASAPTSP</sequence>
<keyword evidence="3" id="KW-1185">Reference proteome</keyword>
<reference evidence="2" key="1">
    <citation type="journal article" date="2020" name="Fungal Divers.">
        <title>Resolving the Mortierellaceae phylogeny through synthesis of multi-gene phylogenetics and phylogenomics.</title>
        <authorList>
            <person name="Vandepol N."/>
            <person name="Liber J."/>
            <person name="Desiro A."/>
            <person name="Na H."/>
            <person name="Kennedy M."/>
            <person name="Barry K."/>
            <person name="Grigoriev I.V."/>
            <person name="Miller A.N."/>
            <person name="O'Donnell K."/>
            <person name="Stajich J.E."/>
            <person name="Bonito G."/>
        </authorList>
    </citation>
    <scope>NUCLEOTIDE SEQUENCE</scope>
    <source>
        <strain evidence="2">REB-010B</strain>
    </source>
</reference>
<dbReference type="EMBL" id="JAAAIP010000429">
    <property type="protein sequence ID" value="KAG0317328.1"/>
    <property type="molecule type" value="Genomic_DNA"/>
</dbReference>
<proteinExistence type="predicted"/>
<dbReference type="AlphaFoldDB" id="A0A9P6US44"/>
<dbReference type="OrthoDB" id="2349960at2759"/>